<reference evidence="2 3" key="1">
    <citation type="journal article" date="2013" name="Genome Biol.">
        <title>Draft genome of the mountain pine beetle, Dendroctonus ponderosae Hopkins, a major forest pest.</title>
        <authorList>
            <person name="Keeling C.I."/>
            <person name="Yuen M.M."/>
            <person name="Liao N.Y."/>
            <person name="Docking T.R."/>
            <person name="Chan S.K."/>
            <person name="Taylor G.A."/>
            <person name="Palmquist D.L."/>
            <person name="Jackman S.D."/>
            <person name="Nguyen A."/>
            <person name="Li M."/>
            <person name="Henderson H."/>
            <person name="Janes J.K."/>
            <person name="Zhao Y."/>
            <person name="Pandoh P."/>
            <person name="Moore R."/>
            <person name="Sperling F.A."/>
            <person name="Huber D.P."/>
            <person name="Birol I."/>
            <person name="Jones S.J."/>
            <person name="Bohlmann J."/>
        </authorList>
    </citation>
    <scope>NUCLEOTIDE SEQUENCE</scope>
</reference>
<evidence type="ECO:0000313" key="2">
    <source>
        <dbReference type="EMBL" id="ERL95905.1"/>
    </source>
</evidence>
<organism evidence="2 3">
    <name type="scientific">Dendroctonus ponderosae</name>
    <name type="common">Mountain pine beetle</name>
    <dbReference type="NCBI Taxonomy" id="77166"/>
    <lineage>
        <taxon>Eukaryota</taxon>
        <taxon>Metazoa</taxon>
        <taxon>Ecdysozoa</taxon>
        <taxon>Arthropoda</taxon>
        <taxon>Hexapoda</taxon>
        <taxon>Insecta</taxon>
        <taxon>Pterygota</taxon>
        <taxon>Neoptera</taxon>
        <taxon>Endopterygota</taxon>
        <taxon>Coleoptera</taxon>
        <taxon>Polyphaga</taxon>
        <taxon>Cucujiformia</taxon>
        <taxon>Curculionidae</taxon>
        <taxon>Scolytinae</taxon>
        <taxon>Dendroctonus</taxon>
    </lineage>
</organism>
<dbReference type="Pfam" id="PF26215">
    <property type="entry name" value="HTH_animal"/>
    <property type="match status" value="1"/>
</dbReference>
<dbReference type="OrthoDB" id="6758782at2759"/>
<accession>U4UZX0</accession>
<dbReference type="InterPro" id="IPR058912">
    <property type="entry name" value="HTH_animal"/>
</dbReference>
<sequence length="185" mass="21230">MEVEKNGCLPFLDVLVTRKPNGKLAHTVYRKPTHTDRYLHSGSNHHPRQKRGVIKILTERARRICELSELDRVLKHPERTLGWNGYTKNEFNRAIRPRSSGGRPEKTDTHDERKGWACLPYIHGVTDRIGKILEKHKVKTVFKPTRTIQQTLRTAKNKRDPLSAPGVYTVPCSCGRAYIGTTKRS</sequence>
<evidence type="ECO:0000259" key="1">
    <source>
        <dbReference type="Pfam" id="PF26215"/>
    </source>
</evidence>
<proteinExistence type="predicted"/>
<dbReference type="Proteomes" id="UP000030742">
    <property type="component" value="Unassembled WGS sequence"/>
</dbReference>
<feature type="domain" description="Helix-turn-helix" evidence="1">
    <location>
        <begin position="37"/>
        <end position="95"/>
    </location>
</feature>
<dbReference type="PANTHER" id="PTHR21301:SF11">
    <property type="entry name" value="GIY-YIG DOMAIN-CONTAINING PROTEIN"/>
    <property type="match status" value="1"/>
</dbReference>
<evidence type="ECO:0000313" key="3">
    <source>
        <dbReference type="Proteomes" id="UP000030742"/>
    </source>
</evidence>
<name>U4UZX0_DENPD</name>
<feature type="non-terminal residue" evidence="2">
    <location>
        <position position="185"/>
    </location>
</feature>
<dbReference type="PANTHER" id="PTHR21301">
    <property type="entry name" value="REVERSE TRANSCRIPTASE"/>
    <property type="match status" value="1"/>
</dbReference>
<gene>
    <name evidence="2" type="ORF">D910_00580</name>
</gene>
<protein>
    <recommendedName>
        <fullName evidence="1">Helix-turn-helix domain-containing protein</fullName>
    </recommendedName>
</protein>
<dbReference type="AlphaFoldDB" id="U4UZX0"/>
<dbReference type="EMBL" id="KI208681">
    <property type="protein sequence ID" value="ERL95905.1"/>
    <property type="molecule type" value="Genomic_DNA"/>
</dbReference>